<keyword evidence="5" id="KW-0256">Endoplasmic reticulum</keyword>
<keyword evidence="4 5" id="KW-0472">Membrane</keyword>
<dbReference type="PANTHER" id="PTHR12714">
    <property type="entry name" value="PROTEIN-S ISOPRENYLCYSTEINE O-METHYLTRANSFERASE"/>
    <property type="match status" value="1"/>
</dbReference>
<keyword evidence="5" id="KW-0808">Transferase</keyword>
<dbReference type="AlphaFoldDB" id="A0A5C3P634"/>
<dbReference type="GO" id="GO:0004671">
    <property type="term" value="F:protein C-terminal S-isoprenylcysteine carboxyl O-methyltransferase activity"/>
    <property type="evidence" value="ECO:0007669"/>
    <property type="project" value="UniProtKB-EC"/>
</dbReference>
<dbReference type="Gene3D" id="1.20.120.1630">
    <property type="match status" value="1"/>
</dbReference>
<comment type="catalytic activity">
    <reaction evidence="5">
        <text>[protein]-C-terminal S-[(2E,6E)-farnesyl]-L-cysteine + S-adenosyl-L-methionine = [protein]-C-terminal S-[(2E,6E)-farnesyl]-L-cysteine methyl ester + S-adenosyl-L-homocysteine</text>
        <dbReference type="Rhea" id="RHEA:21672"/>
        <dbReference type="Rhea" id="RHEA-COMP:12125"/>
        <dbReference type="Rhea" id="RHEA-COMP:12126"/>
        <dbReference type="ChEBI" id="CHEBI:57856"/>
        <dbReference type="ChEBI" id="CHEBI:59789"/>
        <dbReference type="ChEBI" id="CHEBI:90510"/>
        <dbReference type="ChEBI" id="CHEBI:90511"/>
        <dbReference type="EC" id="2.1.1.100"/>
    </reaction>
</comment>
<sequence length="306" mass="34049">MSYVPCTNPPSQRATLFEAGTDRFRVLICVCAHDYSYQWLAVLRHAIWALQAPTILLLSMTLANTPLVKVALLLAHAISTYMGFTPPVVPPPPREKLIRAPDFMRWHPRVQLAIFAMDRTVMCVLAVAEAVILLALWSTPANLLHRVVGAILSSANVPLDSVPLRLTPASVAACLLAISGGLLRRWCHRTLGRFFTLEVGIQDGHKLVTSGPYGIVRHPAYIGGLLMIAGNFMLLLSRGSFFTESGLRSTWVGKVIATTVVAHLTWVAVGSLYRTRTEDELMKREFGKSWEEWSQKTPYRILPFLY</sequence>
<feature type="transmembrane region" description="Helical" evidence="5">
    <location>
        <begin position="220"/>
        <end position="239"/>
    </location>
</feature>
<keyword evidence="3 5" id="KW-1133">Transmembrane helix</keyword>
<protein>
    <recommendedName>
        <fullName evidence="5">Protein-S-isoprenylcysteine O-methyltransferase</fullName>
        <ecNumber evidence="5">2.1.1.100</ecNumber>
    </recommendedName>
</protein>
<keyword evidence="7" id="KW-1185">Reference proteome</keyword>
<evidence type="ECO:0000313" key="6">
    <source>
        <dbReference type="EMBL" id="TFK84028.1"/>
    </source>
</evidence>
<gene>
    <name evidence="6" type="ORF">K466DRAFT_497326</name>
</gene>
<accession>A0A5C3P634</accession>
<keyword evidence="2 5" id="KW-0812">Transmembrane</keyword>
<evidence type="ECO:0000313" key="7">
    <source>
        <dbReference type="Proteomes" id="UP000308197"/>
    </source>
</evidence>
<evidence type="ECO:0000256" key="5">
    <source>
        <dbReference type="RuleBase" id="RU362022"/>
    </source>
</evidence>
<reference evidence="6 7" key="1">
    <citation type="journal article" date="2019" name="Nat. Ecol. Evol.">
        <title>Megaphylogeny resolves global patterns of mushroom evolution.</title>
        <authorList>
            <person name="Varga T."/>
            <person name="Krizsan K."/>
            <person name="Foldi C."/>
            <person name="Dima B."/>
            <person name="Sanchez-Garcia M."/>
            <person name="Sanchez-Ramirez S."/>
            <person name="Szollosi G.J."/>
            <person name="Szarkandi J.G."/>
            <person name="Papp V."/>
            <person name="Albert L."/>
            <person name="Andreopoulos W."/>
            <person name="Angelini C."/>
            <person name="Antonin V."/>
            <person name="Barry K.W."/>
            <person name="Bougher N.L."/>
            <person name="Buchanan P."/>
            <person name="Buyck B."/>
            <person name="Bense V."/>
            <person name="Catcheside P."/>
            <person name="Chovatia M."/>
            <person name="Cooper J."/>
            <person name="Damon W."/>
            <person name="Desjardin D."/>
            <person name="Finy P."/>
            <person name="Geml J."/>
            <person name="Haridas S."/>
            <person name="Hughes K."/>
            <person name="Justo A."/>
            <person name="Karasinski D."/>
            <person name="Kautmanova I."/>
            <person name="Kiss B."/>
            <person name="Kocsube S."/>
            <person name="Kotiranta H."/>
            <person name="LaButti K.M."/>
            <person name="Lechner B.E."/>
            <person name="Liimatainen K."/>
            <person name="Lipzen A."/>
            <person name="Lukacs Z."/>
            <person name="Mihaltcheva S."/>
            <person name="Morgado L.N."/>
            <person name="Niskanen T."/>
            <person name="Noordeloos M.E."/>
            <person name="Ohm R.A."/>
            <person name="Ortiz-Santana B."/>
            <person name="Ovrebo C."/>
            <person name="Racz N."/>
            <person name="Riley R."/>
            <person name="Savchenko A."/>
            <person name="Shiryaev A."/>
            <person name="Soop K."/>
            <person name="Spirin V."/>
            <person name="Szebenyi C."/>
            <person name="Tomsovsky M."/>
            <person name="Tulloss R.E."/>
            <person name="Uehling J."/>
            <person name="Grigoriev I.V."/>
            <person name="Vagvolgyi C."/>
            <person name="Papp T."/>
            <person name="Martin F.M."/>
            <person name="Miettinen O."/>
            <person name="Hibbett D.S."/>
            <person name="Nagy L.G."/>
        </authorList>
    </citation>
    <scope>NUCLEOTIDE SEQUENCE [LARGE SCALE GENOMIC DNA]</scope>
    <source>
        <strain evidence="6 7">HHB13444</strain>
    </source>
</reference>
<feature type="transmembrane region" description="Helical" evidence="5">
    <location>
        <begin position="110"/>
        <end position="137"/>
    </location>
</feature>
<dbReference type="STRING" id="1314778.A0A5C3P634"/>
<dbReference type="EMBL" id="ML211346">
    <property type="protein sequence ID" value="TFK84028.1"/>
    <property type="molecule type" value="Genomic_DNA"/>
</dbReference>
<proteinExistence type="inferred from homology"/>
<keyword evidence="5" id="KW-0949">S-adenosyl-L-methionine</keyword>
<dbReference type="Pfam" id="PF04140">
    <property type="entry name" value="ICMT"/>
    <property type="match status" value="1"/>
</dbReference>
<comment type="subcellular location">
    <subcellularLocation>
        <location evidence="5">Endoplasmic reticulum membrane</location>
        <topology evidence="5">Multi-pass membrane protein</topology>
    </subcellularLocation>
    <subcellularLocation>
        <location evidence="1">Membrane</location>
        <topology evidence="1">Multi-pass membrane protein</topology>
    </subcellularLocation>
</comment>
<comment type="similarity">
    <text evidence="5">Belongs to the class VI-like SAM-binding methyltransferase superfamily. Isoprenylcysteine carboxyl methyltransferase family.</text>
</comment>
<organism evidence="6 7">
    <name type="scientific">Polyporus arcularius HHB13444</name>
    <dbReference type="NCBI Taxonomy" id="1314778"/>
    <lineage>
        <taxon>Eukaryota</taxon>
        <taxon>Fungi</taxon>
        <taxon>Dikarya</taxon>
        <taxon>Basidiomycota</taxon>
        <taxon>Agaricomycotina</taxon>
        <taxon>Agaricomycetes</taxon>
        <taxon>Polyporales</taxon>
        <taxon>Polyporaceae</taxon>
        <taxon>Polyporus</taxon>
    </lineage>
</organism>
<keyword evidence="5" id="KW-0489">Methyltransferase</keyword>
<dbReference type="InterPro" id="IPR007269">
    <property type="entry name" value="ICMT_MeTrfase"/>
</dbReference>
<evidence type="ECO:0000256" key="3">
    <source>
        <dbReference type="ARBA" id="ARBA00022989"/>
    </source>
</evidence>
<name>A0A5C3P634_9APHY</name>
<dbReference type="Proteomes" id="UP000308197">
    <property type="component" value="Unassembled WGS sequence"/>
</dbReference>
<evidence type="ECO:0000256" key="1">
    <source>
        <dbReference type="ARBA" id="ARBA00004141"/>
    </source>
</evidence>
<evidence type="ECO:0000256" key="2">
    <source>
        <dbReference type="ARBA" id="ARBA00022692"/>
    </source>
</evidence>
<dbReference type="EC" id="2.1.1.100" evidence="5"/>
<dbReference type="GO" id="GO:0005789">
    <property type="term" value="C:endoplasmic reticulum membrane"/>
    <property type="evidence" value="ECO:0007669"/>
    <property type="project" value="UniProtKB-SubCell"/>
</dbReference>
<dbReference type="PANTHER" id="PTHR12714:SF9">
    <property type="entry name" value="PROTEIN-S-ISOPRENYLCYSTEINE O-METHYLTRANSFERASE"/>
    <property type="match status" value="1"/>
</dbReference>
<evidence type="ECO:0000256" key="4">
    <source>
        <dbReference type="ARBA" id="ARBA00023136"/>
    </source>
</evidence>
<feature type="transmembrane region" description="Helical" evidence="5">
    <location>
        <begin position="251"/>
        <end position="273"/>
    </location>
</feature>
<dbReference type="GO" id="GO:0032259">
    <property type="term" value="P:methylation"/>
    <property type="evidence" value="ECO:0007669"/>
    <property type="project" value="UniProtKB-KW"/>
</dbReference>
<feature type="transmembrane region" description="Helical" evidence="5">
    <location>
        <begin position="162"/>
        <end position="183"/>
    </location>
</feature>
<dbReference type="InParanoid" id="A0A5C3P634"/>